<dbReference type="InterPro" id="IPR014717">
    <property type="entry name" value="Transl_elong_EF1B/ribsomal_bS6"/>
</dbReference>
<evidence type="ECO:0000313" key="2">
    <source>
        <dbReference type="Proteomes" id="UP001214553"/>
    </source>
</evidence>
<reference evidence="1 2" key="1">
    <citation type="submission" date="2023-03" db="EMBL/GenBank/DDBJ databases">
        <title>Genome sequence of Microbacterium sp. KACC 23027.</title>
        <authorList>
            <person name="Kim S."/>
            <person name="Heo J."/>
            <person name="Kwon S.-W."/>
        </authorList>
    </citation>
    <scope>NUCLEOTIDE SEQUENCE [LARGE SCALE GENOMIC DNA]</scope>
    <source>
        <strain evidence="1 2">KACC 23027</strain>
    </source>
</reference>
<dbReference type="Pfam" id="PF04350">
    <property type="entry name" value="PilO"/>
    <property type="match status" value="1"/>
</dbReference>
<evidence type="ECO:0000313" key="1">
    <source>
        <dbReference type="EMBL" id="WEG10118.1"/>
    </source>
</evidence>
<keyword evidence="2" id="KW-1185">Reference proteome</keyword>
<protein>
    <submittedName>
        <fullName evidence="1">Type 4a pilus biogenesis protein PilO</fullName>
    </submittedName>
</protein>
<dbReference type="Gene3D" id="3.30.70.60">
    <property type="match status" value="1"/>
</dbReference>
<gene>
    <name evidence="1" type="primary">pilO</name>
    <name evidence="1" type="ORF">PU630_06085</name>
</gene>
<sequence length="188" mass="19770">MDKFRLSLIVIAALAVGVLAGGWFLGVQPQLDRISTAEAQTASIAQLNDVQQIKNAALRADNEHLGDDKRQLAALEKAIPASRSQQALINQFDAAAKAADVTIRTLTFSDASAYAAPTGVTVGLPSAGALVEVPLTMAVNGSRADLEKFVGNLQDSPRIVTISESRYTGPDDASMNLTGLTWVLVPAQ</sequence>
<dbReference type="EMBL" id="CP119108">
    <property type="protein sequence ID" value="WEG10118.1"/>
    <property type="molecule type" value="Genomic_DNA"/>
</dbReference>
<organism evidence="1 2">
    <name type="scientific">Microbacterium horticulturae</name>
    <dbReference type="NCBI Taxonomy" id="3028316"/>
    <lineage>
        <taxon>Bacteria</taxon>
        <taxon>Bacillati</taxon>
        <taxon>Actinomycetota</taxon>
        <taxon>Actinomycetes</taxon>
        <taxon>Micrococcales</taxon>
        <taxon>Microbacteriaceae</taxon>
        <taxon>Microbacterium</taxon>
    </lineage>
</organism>
<accession>A0ABY8C134</accession>
<dbReference type="RefSeq" id="WP_275279438.1">
    <property type="nucleotide sequence ID" value="NZ_CP119108.1"/>
</dbReference>
<dbReference type="InterPro" id="IPR007445">
    <property type="entry name" value="PilO"/>
</dbReference>
<dbReference type="Proteomes" id="UP001214553">
    <property type="component" value="Chromosome"/>
</dbReference>
<proteinExistence type="predicted"/>
<name>A0ABY8C134_9MICO</name>